<proteinExistence type="predicted"/>
<gene>
    <name evidence="3" type="ORF">ACFQDD_12530</name>
</gene>
<keyword evidence="2" id="KW-1133">Transmembrane helix</keyword>
<feature type="non-terminal residue" evidence="3">
    <location>
        <position position="75"/>
    </location>
</feature>
<feature type="transmembrane region" description="Helical" evidence="2">
    <location>
        <begin position="50"/>
        <end position="71"/>
    </location>
</feature>
<dbReference type="AlphaFoldDB" id="A0ABD5TAK1"/>
<accession>A0ABD5TAK1</accession>
<evidence type="ECO:0000313" key="3">
    <source>
        <dbReference type="EMBL" id="MFC6772330.1"/>
    </source>
</evidence>
<organism evidence="3 4">
    <name type="scientific">Halorubrum pallidum</name>
    <dbReference type="NCBI Taxonomy" id="1526114"/>
    <lineage>
        <taxon>Archaea</taxon>
        <taxon>Methanobacteriati</taxon>
        <taxon>Methanobacteriota</taxon>
        <taxon>Stenosarchaea group</taxon>
        <taxon>Halobacteria</taxon>
        <taxon>Halobacteriales</taxon>
        <taxon>Haloferacaceae</taxon>
        <taxon>Halorubrum</taxon>
    </lineage>
</organism>
<feature type="compositionally biased region" description="Polar residues" evidence="1">
    <location>
        <begin position="1"/>
        <end position="15"/>
    </location>
</feature>
<protein>
    <submittedName>
        <fullName evidence="3">Uncharacterized protein</fullName>
    </submittedName>
</protein>
<name>A0ABD5TAK1_9EURY</name>
<keyword evidence="2" id="KW-0812">Transmembrane</keyword>
<keyword evidence="2" id="KW-0472">Membrane</keyword>
<sequence length="75" mass="7603">MSSANGDGGTASDSGEVSVDNGEATVDNGETASGGGSRTYRGRDTRAKRVLRAVAVQAATVTAAVHVLWAWPRLG</sequence>
<evidence type="ECO:0000256" key="2">
    <source>
        <dbReference type="SAM" id="Phobius"/>
    </source>
</evidence>
<feature type="region of interest" description="Disordered" evidence="1">
    <location>
        <begin position="1"/>
        <end position="46"/>
    </location>
</feature>
<dbReference type="EMBL" id="JBHSWT010000742">
    <property type="protein sequence ID" value="MFC6772330.1"/>
    <property type="molecule type" value="Genomic_DNA"/>
</dbReference>
<evidence type="ECO:0000313" key="4">
    <source>
        <dbReference type="Proteomes" id="UP001596274"/>
    </source>
</evidence>
<dbReference type="Proteomes" id="UP001596274">
    <property type="component" value="Unassembled WGS sequence"/>
</dbReference>
<keyword evidence="4" id="KW-1185">Reference proteome</keyword>
<evidence type="ECO:0000256" key="1">
    <source>
        <dbReference type="SAM" id="MobiDB-lite"/>
    </source>
</evidence>
<reference evidence="3 4" key="1">
    <citation type="journal article" date="2019" name="Int. J. Syst. Evol. Microbiol.">
        <title>The Global Catalogue of Microorganisms (GCM) 10K type strain sequencing project: providing services to taxonomists for standard genome sequencing and annotation.</title>
        <authorList>
            <consortium name="The Broad Institute Genomics Platform"/>
            <consortium name="The Broad Institute Genome Sequencing Center for Infectious Disease"/>
            <person name="Wu L."/>
            <person name="Ma J."/>
        </authorList>
    </citation>
    <scope>NUCLEOTIDE SEQUENCE [LARGE SCALE GENOMIC DNA]</scope>
    <source>
        <strain evidence="3 4">PJ61</strain>
    </source>
</reference>
<comment type="caution">
    <text evidence="3">The sequence shown here is derived from an EMBL/GenBank/DDBJ whole genome shotgun (WGS) entry which is preliminary data.</text>
</comment>